<feature type="region of interest" description="Disordered" evidence="1">
    <location>
        <begin position="33"/>
        <end position="120"/>
    </location>
</feature>
<protein>
    <submittedName>
        <fullName evidence="2">Uncharacterized protein</fullName>
    </submittedName>
</protein>
<organism evidence="3">
    <name type="scientific">Perkinsus marinus (strain ATCC 50983 / TXsc)</name>
    <dbReference type="NCBI Taxonomy" id="423536"/>
    <lineage>
        <taxon>Eukaryota</taxon>
        <taxon>Sar</taxon>
        <taxon>Alveolata</taxon>
        <taxon>Perkinsozoa</taxon>
        <taxon>Perkinsea</taxon>
        <taxon>Perkinsida</taxon>
        <taxon>Perkinsidae</taxon>
        <taxon>Perkinsus</taxon>
    </lineage>
</organism>
<feature type="compositionally biased region" description="Basic residues" evidence="1">
    <location>
        <begin position="315"/>
        <end position="328"/>
    </location>
</feature>
<feature type="compositionally biased region" description="Basic and acidic residues" evidence="1">
    <location>
        <begin position="103"/>
        <end position="120"/>
    </location>
</feature>
<dbReference type="Proteomes" id="UP000007800">
    <property type="component" value="Unassembled WGS sequence"/>
</dbReference>
<accession>C5K657</accession>
<sequence length="368" mass="41245">MSSSNVQSVLRSTGAQTPVDRLNMTLSDIIRMDGIQEPSDVSEEIRPDGELENADPIPRTYEEAPGVDQGQEQPTQEGNFGVNLDGGNRDLNSFPKIPQTFDDQPKSTLRSDRRQGQRMSELRKNVVKFSGTPKEDVEEWLDKLDMIAGPDGFNLNYHDQALLLRLSVSGDAYQAVLMVRPGDPKTDPQQKGYLARVRSELRKRFGKSPDRAINNLCDISFTNYDTVDEYATAINRLVRQTCPNTHRECQGEWKKIFFYRGLPHNFPASASIKPFCLDPTLTFEQVLEKARLYFDSNAEARVAAPGVRRSIGKGGKGRGKGKGRRSNHFFKQADLNKDKGLGKSKNAIKGKQPRREISPYQLVGSPID</sequence>
<dbReference type="OrthoDB" id="10432931at2759"/>
<evidence type="ECO:0000256" key="1">
    <source>
        <dbReference type="SAM" id="MobiDB-lite"/>
    </source>
</evidence>
<dbReference type="RefSeq" id="XP_002788291.1">
    <property type="nucleotide sequence ID" value="XM_002788245.1"/>
</dbReference>
<dbReference type="AlphaFoldDB" id="C5K657"/>
<keyword evidence="3" id="KW-1185">Reference proteome</keyword>
<dbReference type="EMBL" id="GG670840">
    <property type="protein sequence ID" value="EER20087.1"/>
    <property type="molecule type" value="Genomic_DNA"/>
</dbReference>
<name>C5K657_PERM5</name>
<evidence type="ECO:0000313" key="2">
    <source>
        <dbReference type="EMBL" id="EER20087.1"/>
    </source>
</evidence>
<gene>
    <name evidence="2" type="ORF">Pmar_PMAR007372</name>
</gene>
<dbReference type="GeneID" id="9059073"/>
<proteinExistence type="predicted"/>
<evidence type="ECO:0000313" key="3">
    <source>
        <dbReference type="Proteomes" id="UP000007800"/>
    </source>
</evidence>
<feature type="region of interest" description="Disordered" evidence="1">
    <location>
        <begin position="307"/>
        <end position="368"/>
    </location>
</feature>
<dbReference type="OMA" id="NTHRECQ"/>
<reference evidence="2 3" key="1">
    <citation type="submission" date="2008-07" db="EMBL/GenBank/DDBJ databases">
        <authorList>
            <person name="El-Sayed N."/>
            <person name="Caler E."/>
            <person name="Inman J."/>
            <person name="Amedeo P."/>
            <person name="Hass B."/>
            <person name="Wortman J."/>
        </authorList>
    </citation>
    <scope>NUCLEOTIDE SEQUENCE [LARGE SCALE GENOMIC DNA]</scope>
    <source>
        <strain evidence="3">ATCC 50983 / TXsc</strain>
    </source>
</reference>
<dbReference type="InParanoid" id="C5K657"/>